<evidence type="ECO:0000313" key="2">
    <source>
        <dbReference type="Proteomes" id="UP000019140"/>
    </source>
</evidence>
<accession>W4LFK5</accession>
<dbReference type="AlphaFoldDB" id="W4LFK5"/>
<keyword evidence="2" id="KW-1185">Reference proteome</keyword>
<feature type="non-terminal residue" evidence="1">
    <location>
        <position position="1"/>
    </location>
</feature>
<dbReference type="EMBL" id="AZHX01002226">
    <property type="protein sequence ID" value="ETW96126.1"/>
    <property type="molecule type" value="Genomic_DNA"/>
</dbReference>
<evidence type="ECO:0000313" key="1">
    <source>
        <dbReference type="EMBL" id="ETW96126.1"/>
    </source>
</evidence>
<dbReference type="Proteomes" id="UP000019140">
    <property type="component" value="Unassembled WGS sequence"/>
</dbReference>
<comment type="caution">
    <text evidence="1">The sequence shown here is derived from an EMBL/GenBank/DDBJ whole genome shotgun (WGS) entry which is preliminary data.</text>
</comment>
<sequence>PDCLSDLERIFELLADASGGWAQIGQKLDAYKAMTEGPLDKRGLRDLFALGSLIPPLRPLLHALNRSLSRFNRYDSPKDVYVIGKPHTDKTRALTCLGGDRDRITTEIYDGQKWHELALTTDSLFIFPANLMSKQLNFEPTIHRYSVRKDQLLPIDPKPNISLMIGIVDQDYFKNLKKHFI</sequence>
<proteinExistence type="predicted"/>
<reference evidence="1 2" key="1">
    <citation type="journal article" date="2014" name="Nature">
        <title>An environmental bacterial taxon with a large and distinct metabolic repertoire.</title>
        <authorList>
            <person name="Wilson M.C."/>
            <person name="Mori T."/>
            <person name="Ruckert C."/>
            <person name="Uria A.R."/>
            <person name="Helf M.J."/>
            <person name="Takada K."/>
            <person name="Gernert C."/>
            <person name="Steffens U.A."/>
            <person name="Heycke N."/>
            <person name="Schmitt S."/>
            <person name="Rinke C."/>
            <person name="Helfrich E.J."/>
            <person name="Brachmann A.O."/>
            <person name="Gurgui C."/>
            <person name="Wakimoto T."/>
            <person name="Kracht M."/>
            <person name="Crusemann M."/>
            <person name="Hentschel U."/>
            <person name="Abe I."/>
            <person name="Matsunaga S."/>
            <person name="Kalinowski J."/>
            <person name="Takeyama H."/>
            <person name="Piel J."/>
        </authorList>
    </citation>
    <scope>NUCLEOTIDE SEQUENCE [LARGE SCALE GENOMIC DNA]</scope>
    <source>
        <strain evidence="2">TSY2</strain>
    </source>
</reference>
<name>W4LFK5_9BACT</name>
<organism evidence="1 2">
    <name type="scientific">Candidatus Entotheonella gemina</name>
    <dbReference type="NCBI Taxonomy" id="1429439"/>
    <lineage>
        <taxon>Bacteria</taxon>
        <taxon>Pseudomonadati</taxon>
        <taxon>Nitrospinota/Tectimicrobiota group</taxon>
        <taxon>Candidatus Tectimicrobiota</taxon>
        <taxon>Candidatus Entotheonellia</taxon>
        <taxon>Candidatus Entotheonellales</taxon>
        <taxon>Candidatus Entotheonellaceae</taxon>
        <taxon>Candidatus Entotheonella</taxon>
    </lineage>
</organism>
<gene>
    <name evidence="1" type="ORF">ETSY2_47005</name>
</gene>
<protein>
    <submittedName>
        <fullName evidence="1">Uncharacterized protein</fullName>
    </submittedName>
</protein>
<dbReference type="HOGENOM" id="CLU_1492055_0_0_7"/>